<dbReference type="AlphaFoldDB" id="A0A5C3KNW5"/>
<feature type="region of interest" description="Disordered" evidence="1">
    <location>
        <begin position="20"/>
        <end position="48"/>
    </location>
</feature>
<evidence type="ECO:0000256" key="1">
    <source>
        <dbReference type="SAM" id="MobiDB-lite"/>
    </source>
</evidence>
<dbReference type="OrthoDB" id="2972176at2759"/>
<name>A0A5C3KNW5_COPMA</name>
<evidence type="ECO:0000313" key="3">
    <source>
        <dbReference type="Proteomes" id="UP000307440"/>
    </source>
</evidence>
<dbReference type="STRING" id="230819.A0A5C3KNW5"/>
<proteinExistence type="predicted"/>
<organism evidence="2 3">
    <name type="scientific">Coprinopsis marcescibilis</name>
    <name type="common">Agaric fungus</name>
    <name type="synonym">Psathyrella marcescibilis</name>
    <dbReference type="NCBI Taxonomy" id="230819"/>
    <lineage>
        <taxon>Eukaryota</taxon>
        <taxon>Fungi</taxon>
        <taxon>Dikarya</taxon>
        <taxon>Basidiomycota</taxon>
        <taxon>Agaricomycotina</taxon>
        <taxon>Agaricomycetes</taxon>
        <taxon>Agaricomycetidae</taxon>
        <taxon>Agaricales</taxon>
        <taxon>Agaricineae</taxon>
        <taxon>Psathyrellaceae</taxon>
        <taxon>Coprinopsis</taxon>
    </lineage>
</organism>
<dbReference type="EMBL" id="ML210254">
    <property type="protein sequence ID" value="TFK21936.1"/>
    <property type="molecule type" value="Genomic_DNA"/>
</dbReference>
<reference evidence="2 3" key="1">
    <citation type="journal article" date="2019" name="Nat. Ecol. Evol.">
        <title>Megaphylogeny resolves global patterns of mushroom evolution.</title>
        <authorList>
            <person name="Varga T."/>
            <person name="Krizsan K."/>
            <person name="Foldi C."/>
            <person name="Dima B."/>
            <person name="Sanchez-Garcia M."/>
            <person name="Sanchez-Ramirez S."/>
            <person name="Szollosi G.J."/>
            <person name="Szarkandi J.G."/>
            <person name="Papp V."/>
            <person name="Albert L."/>
            <person name="Andreopoulos W."/>
            <person name="Angelini C."/>
            <person name="Antonin V."/>
            <person name="Barry K.W."/>
            <person name="Bougher N.L."/>
            <person name="Buchanan P."/>
            <person name="Buyck B."/>
            <person name="Bense V."/>
            <person name="Catcheside P."/>
            <person name="Chovatia M."/>
            <person name="Cooper J."/>
            <person name="Damon W."/>
            <person name="Desjardin D."/>
            <person name="Finy P."/>
            <person name="Geml J."/>
            <person name="Haridas S."/>
            <person name="Hughes K."/>
            <person name="Justo A."/>
            <person name="Karasinski D."/>
            <person name="Kautmanova I."/>
            <person name="Kiss B."/>
            <person name="Kocsube S."/>
            <person name="Kotiranta H."/>
            <person name="LaButti K.M."/>
            <person name="Lechner B.E."/>
            <person name="Liimatainen K."/>
            <person name="Lipzen A."/>
            <person name="Lukacs Z."/>
            <person name="Mihaltcheva S."/>
            <person name="Morgado L.N."/>
            <person name="Niskanen T."/>
            <person name="Noordeloos M.E."/>
            <person name="Ohm R.A."/>
            <person name="Ortiz-Santana B."/>
            <person name="Ovrebo C."/>
            <person name="Racz N."/>
            <person name="Riley R."/>
            <person name="Savchenko A."/>
            <person name="Shiryaev A."/>
            <person name="Soop K."/>
            <person name="Spirin V."/>
            <person name="Szebenyi C."/>
            <person name="Tomsovsky M."/>
            <person name="Tulloss R.E."/>
            <person name="Uehling J."/>
            <person name="Grigoriev I.V."/>
            <person name="Vagvolgyi C."/>
            <person name="Papp T."/>
            <person name="Martin F.M."/>
            <person name="Miettinen O."/>
            <person name="Hibbett D.S."/>
            <person name="Nagy L.G."/>
        </authorList>
    </citation>
    <scope>NUCLEOTIDE SEQUENCE [LARGE SCALE GENOMIC DNA]</scope>
    <source>
        <strain evidence="2 3">CBS 121175</strain>
    </source>
</reference>
<feature type="compositionally biased region" description="Basic residues" evidence="1">
    <location>
        <begin position="153"/>
        <end position="174"/>
    </location>
</feature>
<gene>
    <name evidence="2" type="ORF">FA15DRAFT_57326</name>
</gene>
<feature type="region of interest" description="Disordered" evidence="1">
    <location>
        <begin position="116"/>
        <end position="201"/>
    </location>
</feature>
<sequence>MPTDSSDRITMPTGAYFGYYNSDDEDSRSNSPYPPSTPGESNDEGFAISFPSTSSMVSYHPGLSYPFITSLESTSDSTLREIVVRVASGNPWLQQLLLKEMNRVASLPSSHMIHRKNKFPTCSLQTPPTTPTTPRSKNQILDFEGEGDSQRLARSKTLKRSGSRTPRKTSRSQRRAQPSAPSLQVAVPSPPEEQTRTQAVHTHIRRYSSDVPSDLTHENGYHPGQMQDEAYEFISRTPGGAAFKVVQTITMWNCCDGDEWSPGCVRRGSSTGGLQSRLERNGSVEGVIGLGLVDGVLKRSVNSAFSRPVSLVLRSADIDGNEDIDYIPGFAIPDFSAAGGLEDEGLDFSMEDVYPDSDLESPVPMWAQ</sequence>
<dbReference type="Proteomes" id="UP000307440">
    <property type="component" value="Unassembled WGS sequence"/>
</dbReference>
<protein>
    <submittedName>
        <fullName evidence="2">Uncharacterized protein</fullName>
    </submittedName>
</protein>
<evidence type="ECO:0000313" key="2">
    <source>
        <dbReference type="EMBL" id="TFK21936.1"/>
    </source>
</evidence>
<accession>A0A5C3KNW5</accession>
<keyword evidence="3" id="KW-1185">Reference proteome</keyword>